<evidence type="ECO:0000313" key="3">
    <source>
        <dbReference type="EMBL" id="KIO00138.1"/>
    </source>
</evidence>
<feature type="region of interest" description="Disordered" evidence="1">
    <location>
        <begin position="432"/>
        <end position="468"/>
    </location>
</feature>
<feature type="region of interest" description="Disordered" evidence="1">
    <location>
        <begin position="1"/>
        <end position="52"/>
    </location>
</feature>
<dbReference type="EMBL" id="KN831998">
    <property type="protein sequence ID" value="KIO00138.1"/>
    <property type="molecule type" value="Genomic_DNA"/>
</dbReference>
<dbReference type="HOGENOM" id="CLU_034121_0_0_1"/>
<sequence>MLYDTPDGGPFIPPLPSPEGANPPPVLPTNRQEPAPSGWAHQPRTPSHYPVYPPGPPNITPFIPTAPSLHTTPIMPSRPDAPGSYYAPPVSLPNVYGPPVAPPPGMPTDMTGYPNVAATAWGPPPAVPPPPQAWPPQHPPPSAYTTFQQPLPNGAPAWGLPMGYHTPAAAWGMPPPMMTPYAFPAATPWMGLTNPPLAPQPPPQAAPQTDTARANIRWTSSVDRMDPFTEGPHYGPVLEPFLARVVGAVIKINPLLAPPGDSHEDYLRWNMLFHTSNCYRTTDSRRSWMKGRKAPATYPRLTYVRLVSRSFPWMIQIVARDKSVGVTCGEILDGISGYLYGDVAKREYGNVSKSLKRQIWMAYQQNRSTDPNVPGGRLGEALKRLDWLGNDTRFGGLVVNDEFIKEICGDVLPATFELKCLPSYPLTQQELHDQQLRQQAARSRNGSASRSPAHSGSERSSARSEEIE</sequence>
<dbReference type="Pfam" id="PF20415">
    <property type="entry name" value="DUF6699"/>
    <property type="match status" value="1"/>
</dbReference>
<evidence type="ECO:0000256" key="1">
    <source>
        <dbReference type="SAM" id="MobiDB-lite"/>
    </source>
</evidence>
<reference evidence="3 4" key="1">
    <citation type="submission" date="2014-04" db="EMBL/GenBank/DDBJ databases">
        <authorList>
            <consortium name="DOE Joint Genome Institute"/>
            <person name="Kuo A."/>
            <person name="Kohler A."/>
            <person name="Costa M.D."/>
            <person name="Nagy L.G."/>
            <person name="Floudas D."/>
            <person name="Copeland A."/>
            <person name="Barry K.W."/>
            <person name="Cichocki N."/>
            <person name="Veneault-Fourrey C."/>
            <person name="LaButti K."/>
            <person name="Lindquist E.A."/>
            <person name="Lipzen A."/>
            <person name="Lundell T."/>
            <person name="Morin E."/>
            <person name="Murat C."/>
            <person name="Sun H."/>
            <person name="Tunlid A."/>
            <person name="Henrissat B."/>
            <person name="Grigoriev I.V."/>
            <person name="Hibbett D.S."/>
            <person name="Martin F."/>
            <person name="Nordberg H.P."/>
            <person name="Cantor M.N."/>
            <person name="Hua S.X."/>
        </authorList>
    </citation>
    <scope>NUCLEOTIDE SEQUENCE [LARGE SCALE GENOMIC DNA]</scope>
    <source>
        <strain evidence="3 4">Marx 270</strain>
    </source>
</reference>
<dbReference type="InterPro" id="IPR046522">
    <property type="entry name" value="DUF6699"/>
</dbReference>
<dbReference type="AlphaFoldDB" id="A0A0C3IT96"/>
<dbReference type="InParanoid" id="A0A0C3IT96"/>
<accession>A0A0C3IT96</accession>
<name>A0A0C3IT96_PISTI</name>
<dbReference type="OrthoDB" id="3352225at2759"/>
<organism evidence="3 4">
    <name type="scientific">Pisolithus tinctorius Marx 270</name>
    <dbReference type="NCBI Taxonomy" id="870435"/>
    <lineage>
        <taxon>Eukaryota</taxon>
        <taxon>Fungi</taxon>
        <taxon>Dikarya</taxon>
        <taxon>Basidiomycota</taxon>
        <taxon>Agaricomycotina</taxon>
        <taxon>Agaricomycetes</taxon>
        <taxon>Agaricomycetidae</taxon>
        <taxon>Boletales</taxon>
        <taxon>Sclerodermatineae</taxon>
        <taxon>Pisolithaceae</taxon>
        <taxon>Pisolithus</taxon>
    </lineage>
</organism>
<dbReference type="STRING" id="870435.A0A0C3IT96"/>
<reference evidence="4" key="2">
    <citation type="submission" date="2015-01" db="EMBL/GenBank/DDBJ databases">
        <title>Evolutionary Origins and Diversification of the Mycorrhizal Mutualists.</title>
        <authorList>
            <consortium name="DOE Joint Genome Institute"/>
            <consortium name="Mycorrhizal Genomics Consortium"/>
            <person name="Kohler A."/>
            <person name="Kuo A."/>
            <person name="Nagy L.G."/>
            <person name="Floudas D."/>
            <person name="Copeland A."/>
            <person name="Barry K.W."/>
            <person name="Cichocki N."/>
            <person name="Veneault-Fourrey C."/>
            <person name="LaButti K."/>
            <person name="Lindquist E.A."/>
            <person name="Lipzen A."/>
            <person name="Lundell T."/>
            <person name="Morin E."/>
            <person name="Murat C."/>
            <person name="Riley R."/>
            <person name="Ohm R."/>
            <person name="Sun H."/>
            <person name="Tunlid A."/>
            <person name="Henrissat B."/>
            <person name="Grigoriev I.V."/>
            <person name="Hibbett D.S."/>
            <person name="Martin F."/>
        </authorList>
    </citation>
    <scope>NUCLEOTIDE SEQUENCE [LARGE SCALE GENOMIC DNA]</scope>
    <source>
        <strain evidence="4">Marx 270</strain>
    </source>
</reference>
<gene>
    <name evidence="3" type="ORF">M404DRAFT_770549</name>
</gene>
<keyword evidence="4" id="KW-1185">Reference proteome</keyword>
<feature type="compositionally biased region" description="Pro residues" evidence="1">
    <location>
        <begin position="11"/>
        <end position="27"/>
    </location>
</feature>
<protein>
    <recommendedName>
        <fullName evidence="2">DUF6699 domain-containing protein</fullName>
    </recommendedName>
</protein>
<evidence type="ECO:0000259" key="2">
    <source>
        <dbReference type="Pfam" id="PF20415"/>
    </source>
</evidence>
<proteinExistence type="predicted"/>
<dbReference type="Proteomes" id="UP000054217">
    <property type="component" value="Unassembled WGS sequence"/>
</dbReference>
<feature type="compositionally biased region" description="Basic and acidic residues" evidence="1">
    <location>
        <begin position="456"/>
        <end position="468"/>
    </location>
</feature>
<evidence type="ECO:0000313" key="4">
    <source>
        <dbReference type="Proteomes" id="UP000054217"/>
    </source>
</evidence>
<feature type="domain" description="DUF6699" evidence="2">
    <location>
        <begin position="267"/>
        <end position="400"/>
    </location>
</feature>
<feature type="compositionally biased region" description="Low complexity" evidence="1">
    <location>
        <begin position="436"/>
        <end position="455"/>
    </location>
</feature>